<name>U3AIU8_9VIBR</name>
<dbReference type="Pfam" id="PF04175">
    <property type="entry name" value="DUF406"/>
    <property type="match status" value="1"/>
</dbReference>
<evidence type="ECO:0000313" key="2">
    <source>
        <dbReference type="EMBL" id="GAD79811.1"/>
    </source>
</evidence>
<dbReference type="eggNOG" id="COG3691">
    <property type="taxonomic scope" value="Bacteria"/>
</dbReference>
<dbReference type="PANTHER" id="PTHR38769:SF1">
    <property type="entry name" value="UPF0381 PROTEIN YFCZ-RELATED"/>
    <property type="match status" value="1"/>
</dbReference>
<gene>
    <name evidence="2" type="ORF">VEZ01S_20_00830</name>
</gene>
<sequence>MSKVTKEPEVCEACGVAGEMGFVINVGDETSEVSLFSSSKEAVEVEFQNYLALAKEVNSAVEEQVEIVENNGQFELHAKLKFEVSAEKLIFDLKSRTLSR</sequence>
<accession>U3AIU8</accession>
<dbReference type="InterPro" id="IPR035571">
    <property type="entry name" value="UPF0234-like_C"/>
</dbReference>
<proteinExistence type="inferred from homology"/>
<dbReference type="OrthoDB" id="5588209at2"/>
<reference evidence="2 3" key="1">
    <citation type="submission" date="2013-09" db="EMBL/GenBank/DDBJ databases">
        <title>Whole genome shotgun sequence of Vibrio ezurae NBRC 102218.</title>
        <authorList>
            <person name="Yoshida I."/>
            <person name="Hosoyama A."/>
            <person name="Numata M."/>
            <person name="Hashimoto M."/>
            <person name="Hosoyama Y."/>
            <person name="Tsuchikane K."/>
            <person name="Noguchi M."/>
            <person name="Hirakata S."/>
            <person name="Ichikawa N."/>
            <person name="Ohji S."/>
            <person name="Yamazoe A."/>
            <person name="Fujita N."/>
        </authorList>
    </citation>
    <scope>NUCLEOTIDE SEQUENCE [LARGE SCALE GENOMIC DNA]</scope>
    <source>
        <strain evidence="2 3">NBRC 102218</strain>
    </source>
</reference>
<dbReference type="Proteomes" id="UP000016562">
    <property type="component" value="Unassembled WGS sequence"/>
</dbReference>
<organism evidence="2 3">
    <name type="scientific">Vibrio ezurae NBRC 102218</name>
    <dbReference type="NCBI Taxonomy" id="1219080"/>
    <lineage>
        <taxon>Bacteria</taxon>
        <taxon>Pseudomonadati</taxon>
        <taxon>Pseudomonadota</taxon>
        <taxon>Gammaproteobacteria</taxon>
        <taxon>Vibrionales</taxon>
        <taxon>Vibrionaceae</taxon>
        <taxon>Vibrio</taxon>
    </lineage>
</organism>
<dbReference type="InterPro" id="IPR005272">
    <property type="entry name" value="DUF406"/>
</dbReference>
<dbReference type="GO" id="GO:0005829">
    <property type="term" value="C:cytosol"/>
    <property type="evidence" value="ECO:0007669"/>
    <property type="project" value="TreeGrafter"/>
</dbReference>
<dbReference type="AlphaFoldDB" id="U3AIU8"/>
<evidence type="ECO:0000256" key="1">
    <source>
        <dbReference type="ARBA" id="ARBA00006201"/>
    </source>
</evidence>
<protein>
    <recommendedName>
        <fullName evidence="4">DUF406 family protein</fullName>
    </recommendedName>
</protein>
<evidence type="ECO:0008006" key="4">
    <source>
        <dbReference type="Google" id="ProtNLM"/>
    </source>
</evidence>
<keyword evidence="3" id="KW-1185">Reference proteome</keyword>
<comment type="caution">
    <text evidence="2">The sequence shown here is derived from an EMBL/GenBank/DDBJ whole genome shotgun (WGS) entry which is preliminary data.</text>
</comment>
<evidence type="ECO:0000313" key="3">
    <source>
        <dbReference type="Proteomes" id="UP000016562"/>
    </source>
</evidence>
<dbReference type="EMBL" id="BATM01000020">
    <property type="protein sequence ID" value="GAD79811.1"/>
    <property type="molecule type" value="Genomic_DNA"/>
</dbReference>
<dbReference type="Gene3D" id="3.30.70.860">
    <property type="match status" value="1"/>
</dbReference>
<dbReference type="RefSeq" id="WP_021713520.1">
    <property type="nucleotide sequence ID" value="NZ_BATM01000020.1"/>
</dbReference>
<dbReference type="PANTHER" id="PTHR38769">
    <property type="entry name" value="UPF0381 PROTEIN YFCZ-RELATED"/>
    <property type="match status" value="1"/>
</dbReference>
<comment type="similarity">
    <text evidence="1">Belongs to the UPF0381 family.</text>
</comment>